<evidence type="ECO:0000313" key="1">
    <source>
        <dbReference type="EMBL" id="MCH8615045.1"/>
    </source>
</evidence>
<organism evidence="1 2">
    <name type="scientific">Sphingomonas telluris</name>
    <dbReference type="NCBI Taxonomy" id="2907998"/>
    <lineage>
        <taxon>Bacteria</taxon>
        <taxon>Pseudomonadati</taxon>
        <taxon>Pseudomonadota</taxon>
        <taxon>Alphaproteobacteria</taxon>
        <taxon>Sphingomonadales</taxon>
        <taxon>Sphingomonadaceae</taxon>
        <taxon>Sphingomonas</taxon>
    </lineage>
</organism>
<dbReference type="RefSeq" id="WP_241445723.1">
    <property type="nucleotide sequence ID" value="NZ_JAKZHW010000001.1"/>
</dbReference>
<proteinExistence type="predicted"/>
<gene>
    <name evidence="1" type="ORF">LZ016_02845</name>
</gene>
<dbReference type="EMBL" id="JAKZHW010000001">
    <property type="protein sequence ID" value="MCH8615045.1"/>
    <property type="molecule type" value="Genomic_DNA"/>
</dbReference>
<comment type="caution">
    <text evidence="1">The sequence shown here is derived from an EMBL/GenBank/DDBJ whole genome shotgun (WGS) entry which is preliminary data.</text>
</comment>
<evidence type="ECO:0000313" key="2">
    <source>
        <dbReference type="Proteomes" id="UP001203058"/>
    </source>
</evidence>
<name>A0ABS9VJ88_9SPHN</name>
<dbReference type="Proteomes" id="UP001203058">
    <property type="component" value="Unassembled WGS sequence"/>
</dbReference>
<sequence>MTYLGLIERKETSALERILLRPKWQRREQPKPAHSAAATHFASTCAALGGTTMLRDLMPDIVTVSFGPRTSDIYARLRARGWKAVGKGDWGGELVLGVTFGSDRQASHKADELVDALVQIMGEMEIAETRVW</sequence>
<reference evidence="1 2" key="1">
    <citation type="submission" date="2022-03" db="EMBL/GenBank/DDBJ databases">
        <authorList>
            <person name="Jo J.-H."/>
            <person name="Im W.-T."/>
        </authorList>
    </citation>
    <scope>NUCLEOTIDE SEQUENCE [LARGE SCALE GENOMIC DNA]</scope>
    <source>
        <strain evidence="1 2">SM33</strain>
    </source>
</reference>
<accession>A0ABS9VJ88</accession>
<keyword evidence="2" id="KW-1185">Reference proteome</keyword>
<protein>
    <submittedName>
        <fullName evidence="1">Uncharacterized protein</fullName>
    </submittedName>
</protein>